<proteinExistence type="predicted"/>
<name>A0ABM9ABE8_9VIBR</name>
<evidence type="ECO:0000313" key="3">
    <source>
        <dbReference type="Proteomes" id="UP000838748"/>
    </source>
</evidence>
<comment type="caution">
    <text evidence="2">The sequence shown here is derived from an EMBL/GenBank/DDBJ whole genome shotgun (WGS) entry which is preliminary data.</text>
</comment>
<feature type="signal peptide" evidence="1">
    <location>
        <begin position="1"/>
        <end position="22"/>
    </location>
</feature>
<organism evidence="2 3">
    <name type="scientific">Vibrio marisflavi CECT 7928</name>
    <dbReference type="NCBI Taxonomy" id="634439"/>
    <lineage>
        <taxon>Bacteria</taxon>
        <taxon>Pseudomonadati</taxon>
        <taxon>Pseudomonadota</taxon>
        <taxon>Gammaproteobacteria</taxon>
        <taxon>Vibrionales</taxon>
        <taxon>Vibrionaceae</taxon>
        <taxon>Vibrio</taxon>
    </lineage>
</organism>
<evidence type="ECO:0000256" key="1">
    <source>
        <dbReference type="SAM" id="SignalP"/>
    </source>
</evidence>
<keyword evidence="3" id="KW-1185">Reference proteome</keyword>
<evidence type="ECO:0000313" key="2">
    <source>
        <dbReference type="EMBL" id="CAH0543220.1"/>
    </source>
</evidence>
<keyword evidence="1" id="KW-0732">Signal</keyword>
<protein>
    <submittedName>
        <fullName evidence="2">Uncharacterized protein</fullName>
    </submittedName>
</protein>
<gene>
    <name evidence="2" type="ORF">VMF7928_04477</name>
</gene>
<feature type="chain" id="PRO_5047242257" evidence="1">
    <location>
        <begin position="23"/>
        <end position="406"/>
    </location>
</feature>
<reference evidence="2" key="1">
    <citation type="submission" date="2021-11" db="EMBL/GenBank/DDBJ databases">
        <authorList>
            <person name="Rodrigo-Torres L."/>
            <person name="Arahal R. D."/>
            <person name="Lucena T."/>
        </authorList>
    </citation>
    <scope>NUCLEOTIDE SEQUENCE</scope>
    <source>
        <strain evidence="2">CECT 7928</strain>
    </source>
</reference>
<dbReference type="EMBL" id="CAKLDM010000005">
    <property type="protein sequence ID" value="CAH0543220.1"/>
    <property type="molecule type" value="Genomic_DNA"/>
</dbReference>
<sequence>MKIQISKIGLLVGLVLSTSAWAKVTVIQDSDNEIRLKVTESYTLGGNDTLSNAENLVIEQAKRAATDYAGTYVESELNLSNNQITKQQVRVLSAGFMEVSRRDFNHSVNKSGNFVLHTEAEIKLSKKSITDGINKLKSDPERKAKINNLEKQNKHLRNELLQLSKKINSSNSSRTDLMAAREKVLAELDNNREAAKQVFEEGTLFQLAMLDNSDYELAKKDIDENVFGYFIHETKISMGKPRFVKNKSGNYDISIPVQWNLRKSSAQKVLEKHFKITSKFQNGHMGTYVPYAIGVSSYNNRGDDAKKQYTENLFKYMKSKSLVIEVGSGSNYGYLPISANTGGMGNGTYGFQFSNDSKNNTMLKGYLYRNPVIIKNVTEVQLRSMTSLTAKVVLLDENKVRNLRYD</sequence>
<accession>A0ABM9ABE8</accession>
<dbReference type="Proteomes" id="UP000838748">
    <property type="component" value="Unassembled WGS sequence"/>
</dbReference>
<dbReference type="RefSeq" id="WP_237364138.1">
    <property type="nucleotide sequence ID" value="NZ_CAKLDM010000005.1"/>
</dbReference>